<dbReference type="EMBL" id="BMNH01000004">
    <property type="protein sequence ID" value="GGO66677.1"/>
    <property type="molecule type" value="Genomic_DNA"/>
</dbReference>
<reference evidence="2" key="2">
    <citation type="submission" date="2020-09" db="EMBL/GenBank/DDBJ databases">
        <authorList>
            <person name="Sun Q."/>
            <person name="Zhou Y."/>
        </authorList>
    </citation>
    <scope>NUCLEOTIDE SEQUENCE</scope>
    <source>
        <strain evidence="2">CGMCC 4.7368</strain>
    </source>
</reference>
<keyword evidence="3" id="KW-1185">Reference proteome</keyword>
<comment type="caution">
    <text evidence="2">The sequence shown here is derived from an EMBL/GenBank/DDBJ whole genome shotgun (WGS) entry which is preliminary data.</text>
</comment>
<dbReference type="Proteomes" id="UP000646523">
    <property type="component" value="Unassembled WGS sequence"/>
</dbReference>
<feature type="region of interest" description="Disordered" evidence="1">
    <location>
        <begin position="1"/>
        <end position="24"/>
    </location>
</feature>
<name>A0A918DHC8_9ACTN</name>
<gene>
    <name evidence="2" type="ORF">GCM10012289_21270</name>
</gene>
<dbReference type="AlphaFoldDB" id="A0A918DHC8"/>
<proteinExistence type="predicted"/>
<evidence type="ECO:0000256" key="1">
    <source>
        <dbReference type="SAM" id="MobiDB-lite"/>
    </source>
</evidence>
<accession>A0A918DHC8</accession>
<evidence type="ECO:0000313" key="2">
    <source>
        <dbReference type="EMBL" id="GGO66677.1"/>
    </source>
</evidence>
<reference evidence="2" key="1">
    <citation type="journal article" date="2014" name="Int. J. Syst. Evol. Microbiol.">
        <title>Complete genome sequence of Corynebacterium casei LMG S-19264T (=DSM 44701T), isolated from a smear-ripened cheese.</title>
        <authorList>
            <consortium name="US DOE Joint Genome Institute (JGI-PGF)"/>
            <person name="Walter F."/>
            <person name="Albersmeier A."/>
            <person name="Kalinowski J."/>
            <person name="Ruckert C."/>
        </authorList>
    </citation>
    <scope>NUCLEOTIDE SEQUENCE</scope>
    <source>
        <strain evidence="2">CGMCC 4.7368</strain>
    </source>
</reference>
<sequence>MIGWTSPVSPPATPADGVPCVDASQAGERGASAGAVRAGPFGEALRRQRGGVAKFWVAQARHRGAADALIKVDHVDSGTVAYYVRDAAATATTLGDDGRPTEDKIYPGSVLLPADGRIRITITIGPASGCFALTL</sequence>
<organism evidence="2 3">
    <name type="scientific">Nonomuraea cavernae</name>
    <dbReference type="NCBI Taxonomy" id="2045107"/>
    <lineage>
        <taxon>Bacteria</taxon>
        <taxon>Bacillati</taxon>
        <taxon>Actinomycetota</taxon>
        <taxon>Actinomycetes</taxon>
        <taxon>Streptosporangiales</taxon>
        <taxon>Streptosporangiaceae</taxon>
        <taxon>Nonomuraea</taxon>
    </lineage>
</organism>
<evidence type="ECO:0000313" key="3">
    <source>
        <dbReference type="Proteomes" id="UP000646523"/>
    </source>
</evidence>
<protein>
    <submittedName>
        <fullName evidence="2">Uncharacterized protein</fullName>
    </submittedName>
</protein>
<dbReference type="RefSeq" id="WP_189123839.1">
    <property type="nucleotide sequence ID" value="NZ_BMNH01000004.1"/>
</dbReference>